<organism evidence="2 3">
    <name type="scientific">Yinghuangia soli</name>
    <dbReference type="NCBI Taxonomy" id="2908204"/>
    <lineage>
        <taxon>Bacteria</taxon>
        <taxon>Bacillati</taxon>
        <taxon>Actinomycetota</taxon>
        <taxon>Actinomycetes</taxon>
        <taxon>Kitasatosporales</taxon>
        <taxon>Streptomycetaceae</taxon>
        <taxon>Yinghuangia</taxon>
    </lineage>
</organism>
<feature type="coiled-coil region" evidence="1">
    <location>
        <begin position="108"/>
        <end position="146"/>
    </location>
</feature>
<dbReference type="RefSeq" id="WP_235057495.1">
    <property type="nucleotide sequence ID" value="NZ_JAKFHA010000038.1"/>
</dbReference>
<evidence type="ECO:0000256" key="1">
    <source>
        <dbReference type="SAM" id="Coils"/>
    </source>
</evidence>
<comment type="caution">
    <text evidence="2">The sequence shown here is derived from an EMBL/GenBank/DDBJ whole genome shotgun (WGS) entry which is preliminary data.</text>
</comment>
<gene>
    <name evidence="2" type="ORF">LZ495_36690</name>
</gene>
<evidence type="ECO:0000313" key="2">
    <source>
        <dbReference type="EMBL" id="MCF2532721.1"/>
    </source>
</evidence>
<sequence>MSTPIGPGGTEPITLPGLDLKFTALKKEVEGVKFVAAGAAITGQLLKVDMSLVKIDEKAITFKGRELHRWGWSLDKPSDRDKRKRDNAAAKALPDLAKAEESSLKAAKARSRADAAKTRADMRKLNKEADRLAEKARKQHEKVAEHVRKVSTKTTALDRKVRQQRAETNKLVNWFKSRTKEVENAQKTLDFSLAQFESRLAKLSKQI</sequence>
<accession>A0AA41Q7M5</accession>
<dbReference type="AlphaFoldDB" id="A0AA41Q7M5"/>
<evidence type="ECO:0000313" key="3">
    <source>
        <dbReference type="Proteomes" id="UP001165378"/>
    </source>
</evidence>
<keyword evidence="1" id="KW-0175">Coiled coil</keyword>
<reference evidence="2" key="1">
    <citation type="submission" date="2022-01" db="EMBL/GenBank/DDBJ databases">
        <title>Genome-Based Taxonomic Classification of the Phylum Actinobacteria.</title>
        <authorList>
            <person name="Gao Y."/>
        </authorList>
    </citation>
    <scope>NUCLEOTIDE SEQUENCE</scope>
    <source>
        <strain evidence="2">KLBMP 8922</strain>
    </source>
</reference>
<dbReference type="EMBL" id="JAKFHA010000038">
    <property type="protein sequence ID" value="MCF2532721.1"/>
    <property type="molecule type" value="Genomic_DNA"/>
</dbReference>
<dbReference type="Proteomes" id="UP001165378">
    <property type="component" value="Unassembled WGS sequence"/>
</dbReference>
<proteinExistence type="predicted"/>
<keyword evidence="3" id="KW-1185">Reference proteome</keyword>
<protein>
    <submittedName>
        <fullName evidence="2">Uncharacterized protein</fullName>
    </submittedName>
</protein>
<name>A0AA41Q7M5_9ACTN</name>